<dbReference type="SUPFAM" id="SSF51120">
    <property type="entry name" value="beta-Roll"/>
    <property type="match status" value="1"/>
</dbReference>
<dbReference type="Proteomes" id="UP000469734">
    <property type="component" value="Unassembled WGS sequence"/>
</dbReference>
<dbReference type="Pfam" id="PF13946">
    <property type="entry name" value="DUF4214"/>
    <property type="match status" value="1"/>
</dbReference>
<evidence type="ECO:0000313" key="2">
    <source>
        <dbReference type="EMBL" id="MYM75049.1"/>
    </source>
</evidence>
<dbReference type="InterPro" id="IPR001343">
    <property type="entry name" value="Hemolysn_Ca-bd"/>
</dbReference>
<accession>A0A7X4H5R9</accession>
<feature type="domain" description="DUF4214" evidence="1">
    <location>
        <begin position="63"/>
        <end position="129"/>
    </location>
</feature>
<dbReference type="GO" id="GO:0005509">
    <property type="term" value="F:calcium ion binding"/>
    <property type="evidence" value="ECO:0007669"/>
    <property type="project" value="InterPro"/>
</dbReference>
<gene>
    <name evidence="2" type="ORF">GTP56_23045</name>
</gene>
<protein>
    <submittedName>
        <fullName evidence="2">DUF4214 domain-containing protein</fullName>
    </submittedName>
</protein>
<comment type="caution">
    <text evidence="2">The sequence shown here is derived from an EMBL/GenBank/DDBJ whole genome shotgun (WGS) entry which is preliminary data.</text>
</comment>
<proteinExistence type="predicted"/>
<dbReference type="PRINTS" id="PR00313">
    <property type="entry name" value="CABNDNGRPT"/>
</dbReference>
<evidence type="ECO:0000259" key="1">
    <source>
        <dbReference type="Pfam" id="PF13946"/>
    </source>
</evidence>
<dbReference type="EMBL" id="WWCR01000032">
    <property type="protein sequence ID" value="MYM75049.1"/>
    <property type="molecule type" value="Genomic_DNA"/>
</dbReference>
<dbReference type="Pfam" id="PF00353">
    <property type="entry name" value="HemolysinCabind"/>
    <property type="match status" value="3"/>
</dbReference>
<sequence>MAATDYTDVAQQLYISYFGRPADTYGLASYTAQLAAAGAPTTLAELNTAVQADPNGGVAQLIQSFNSSAESIALYGTGNDTLSISKFVNAVYQNVLHRDADNEGGQFWINAIVTGQLSKANAAMAITAAALENTSAQGLIDAQVVANTLAVAEDFTTSLDTLPKVNAYAGDAAAALGRGLLTGVTVSTTVAGYHSNVTDLITTLTAPPVVNVSLTDGVDTLVGGAGNDVFNASGTTFTALDKIDGGAGNNTLVISDAAATVAAPSAVPAGVVVKNIQNVNINTAGGLGVAAGAAYDVTGFTGLTSFTGSAAGAVNVKVADTTSATITNTGTAGANAAVTVTGGSSANVTTGAGAVVIAGNAGGLTSATVVGGTTVDVQTNAAGTAADKLASVSLKGNTGAATIQSDALTSLSLNGTSAAVTVTAAAATRALGVTLNGVTAGTITDATATTVTVTSTGAASSGATLAVAAATSVTLGGDKALTLAALNAAAATSLTVSDAALTTISAFGTTNKLATVTVTGAGGLSANLSAQSVLTTVDASASSGANSVTLGAGTIYKGGSGVDTVTLSAAPTVAVDGGTGSNDVLIINAADFAHTKAVNFETLGLGTAATGSYDATGFSHLSIANTVTGGVTFANVAAGADLSLTGSVGQTVAYSLANTTGITDVLNLKLSAAATAANNVTASGIETVNISLTDTNTTAGHAAFSETLTLSASAATKIAVTGNGTFGLTLVDTDTGLTSVDASGLTVAGTGAAGTGFVWTSGNLAAAATIKGSVNGGDTIDASATTAKSLTITVNGGTNSVTSGGAADTITAGNGSNTIVSGAGNDIITVGSGANTITGGAGADIITLAAHAGKVDTIIQGAGDSGSNNAAITQTSVLTTTLDVVKGIAAGDKLSLATIDNTFATGDLVFNATNLAAADDKISFASGTYDAASGVFNYSANGADTLVTYDTTVGAGVTGESIVLVGYHASATATTAATGIITLG</sequence>
<name>A0A7X4H5R9_9BURK</name>
<organism evidence="2 3">
    <name type="scientific">Duganella margarita</name>
    <dbReference type="NCBI Taxonomy" id="2692170"/>
    <lineage>
        <taxon>Bacteria</taxon>
        <taxon>Pseudomonadati</taxon>
        <taxon>Pseudomonadota</taxon>
        <taxon>Betaproteobacteria</taxon>
        <taxon>Burkholderiales</taxon>
        <taxon>Oxalobacteraceae</taxon>
        <taxon>Telluria group</taxon>
        <taxon>Duganella</taxon>
    </lineage>
</organism>
<dbReference type="RefSeq" id="WP_161051834.1">
    <property type="nucleotide sequence ID" value="NZ_WWCR01000032.1"/>
</dbReference>
<dbReference type="AlphaFoldDB" id="A0A7X4H5R9"/>
<evidence type="ECO:0000313" key="3">
    <source>
        <dbReference type="Proteomes" id="UP000469734"/>
    </source>
</evidence>
<dbReference type="InterPro" id="IPR025282">
    <property type="entry name" value="DUF4214"/>
</dbReference>
<reference evidence="2 3" key="1">
    <citation type="submission" date="2019-12" db="EMBL/GenBank/DDBJ databases">
        <title>Novel species isolated from a subtropical stream in China.</title>
        <authorList>
            <person name="Lu H."/>
        </authorList>
    </citation>
    <scope>NUCLEOTIDE SEQUENCE [LARGE SCALE GENOMIC DNA]</scope>
    <source>
        <strain evidence="2 3">FT134W</strain>
    </source>
</reference>
<dbReference type="InterPro" id="IPR011049">
    <property type="entry name" value="Serralysin-like_metalloprot_C"/>
</dbReference>